<reference evidence="4" key="1">
    <citation type="submission" date="2018-07" db="EMBL/GenBank/DDBJ databases">
        <title>Genome sequence of Erythrobacter strain YH-07, an antagonistic bacterium isolated from Yellow Sea.</title>
        <authorList>
            <person name="Tang T."/>
            <person name="Liu Q."/>
            <person name="Sun X."/>
        </authorList>
    </citation>
    <scope>NUCLEOTIDE SEQUENCE [LARGE SCALE GENOMIC DNA]</scope>
    <source>
        <strain evidence="4">YH-07</strain>
    </source>
</reference>
<dbReference type="Pfam" id="PF01541">
    <property type="entry name" value="GIY-YIG"/>
    <property type="match status" value="1"/>
</dbReference>
<dbReference type="InterPro" id="IPR000305">
    <property type="entry name" value="GIY-YIG_endonuc"/>
</dbReference>
<evidence type="ECO:0000313" key="4">
    <source>
        <dbReference type="Proteomes" id="UP000254508"/>
    </source>
</evidence>
<evidence type="ECO:0000313" key="3">
    <source>
        <dbReference type="EMBL" id="AXK41639.1"/>
    </source>
</evidence>
<dbReference type="OrthoDB" id="287318at2"/>
<name>A0A345YCI7_9SPHN</name>
<dbReference type="Proteomes" id="UP000254508">
    <property type="component" value="Chromosome"/>
</dbReference>
<dbReference type="InterPro" id="IPR050190">
    <property type="entry name" value="UPF0213_domain"/>
</dbReference>
<dbReference type="EMBL" id="CP031357">
    <property type="protein sequence ID" value="AXK41639.1"/>
    <property type="molecule type" value="Genomic_DNA"/>
</dbReference>
<dbReference type="Gene3D" id="3.40.1440.10">
    <property type="entry name" value="GIY-YIG endonuclease"/>
    <property type="match status" value="1"/>
</dbReference>
<comment type="similarity">
    <text evidence="1">Belongs to the UPF0213 family.</text>
</comment>
<dbReference type="PANTHER" id="PTHR34477">
    <property type="entry name" value="UPF0213 PROTEIN YHBQ"/>
    <property type="match status" value="1"/>
</dbReference>
<dbReference type="PROSITE" id="PS50164">
    <property type="entry name" value="GIY_YIG"/>
    <property type="match status" value="1"/>
</dbReference>
<dbReference type="AlphaFoldDB" id="A0A345YCI7"/>
<gene>
    <name evidence="3" type="ORF">DVR09_04205</name>
</gene>
<dbReference type="SMART" id="SM00465">
    <property type="entry name" value="GIYc"/>
    <property type="match status" value="1"/>
</dbReference>
<dbReference type="SUPFAM" id="SSF82771">
    <property type="entry name" value="GIY-YIG endonuclease"/>
    <property type="match status" value="1"/>
</dbReference>
<accession>A0A345YCI7</accession>
<evidence type="ECO:0000259" key="2">
    <source>
        <dbReference type="PROSITE" id="PS50164"/>
    </source>
</evidence>
<evidence type="ECO:0000256" key="1">
    <source>
        <dbReference type="ARBA" id="ARBA00007435"/>
    </source>
</evidence>
<proteinExistence type="inferred from homology"/>
<organism evidence="3 4">
    <name type="scientific">Erythrobacter aureus</name>
    <dbReference type="NCBI Taxonomy" id="2182384"/>
    <lineage>
        <taxon>Bacteria</taxon>
        <taxon>Pseudomonadati</taxon>
        <taxon>Pseudomonadota</taxon>
        <taxon>Alphaproteobacteria</taxon>
        <taxon>Sphingomonadales</taxon>
        <taxon>Erythrobacteraceae</taxon>
        <taxon>Erythrobacter/Porphyrobacter group</taxon>
        <taxon>Erythrobacter</taxon>
    </lineage>
</organism>
<feature type="domain" description="GIY-YIG" evidence="2">
    <location>
        <begin position="20"/>
        <end position="97"/>
    </location>
</feature>
<dbReference type="CDD" id="cd10448">
    <property type="entry name" value="GIY-YIG_unchar_3"/>
    <property type="match status" value="1"/>
</dbReference>
<dbReference type="PANTHER" id="PTHR34477:SF5">
    <property type="entry name" value="BSL5627 PROTEIN"/>
    <property type="match status" value="1"/>
</dbReference>
<dbReference type="InterPro" id="IPR035901">
    <property type="entry name" value="GIY-YIG_endonuc_sf"/>
</dbReference>
<sequence>MLNLFQHPSRGNHPRMPIEHQPCVYILASQPRGTIYVGVTSDLMQRLYQHREGLTGGFTARYKVHRLVRFEMFGDMEDAILREKQLKRWHRQWKINLIEGDNPHWIDLAIELGFEPLASDEPKNGS</sequence>
<protein>
    <submittedName>
        <fullName evidence="3">GIY-YIG nuclease family protein</fullName>
    </submittedName>
</protein>
<keyword evidence="4" id="KW-1185">Reference proteome</keyword>
<dbReference type="KEGG" id="err:DVR09_04205"/>